<sequence length="76" mass="8497">WARVMGRRLRTQTRFDLALGDVCGEVALREAIVDYLRVSRGIDCQPEQVFITHGYAASIALILHALAKPGNGMWIE</sequence>
<dbReference type="InterPro" id="IPR004839">
    <property type="entry name" value="Aminotransferase_I/II_large"/>
</dbReference>
<evidence type="ECO:0000313" key="2">
    <source>
        <dbReference type="EMBL" id="ETJ36738.1"/>
    </source>
</evidence>
<dbReference type="InterPro" id="IPR051446">
    <property type="entry name" value="HTH_trans_reg/aminotransferase"/>
</dbReference>
<feature type="non-terminal residue" evidence="2">
    <location>
        <position position="76"/>
    </location>
</feature>
<feature type="domain" description="Aminotransferase class I/classII large" evidence="1">
    <location>
        <begin position="20"/>
        <end position="75"/>
    </location>
</feature>
<dbReference type="Gene3D" id="3.40.640.10">
    <property type="entry name" value="Type I PLP-dependent aspartate aminotransferase-like (Major domain)"/>
    <property type="match status" value="1"/>
</dbReference>
<dbReference type="PANTHER" id="PTHR46577">
    <property type="entry name" value="HTH-TYPE TRANSCRIPTIONAL REGULATORY PROTEIN GABR"/>
    <property type="match status" value="1"/>
</dbReference>
<dbReference type="Pfam" id="PF00155">
    <property type="entry name" value="Aminotran_1_2"/>
    <property type="match status" value="1"/>
</dbReference>
<reference evidence="2" key="1">
    <citation type="submission" date="2013-12" db="EMBL/GenBank/DDBJ databases">
        <title>A Varibaculum cambriense genome reconstructed from a premature infant gut community with otherwise low bacterial novelty that shifts toward anaerobic metabolism during the third week of life.</title>
        <authorList>
            <person name="Brown C.T."/>
            <person name="Sharon I."/>
            <person name="Thomas B.C."/>
            <person name="Castelle C.J."/>
            <person name="Morowitz M.J."/>
            <person name="Banfield J.F."/>
        </authorList>
    </citation>
    <scope>NUCLEOTIDE SEQUENCE</scope>
</reference>
<gene>
    <name evidence="2" type="ORF">Q604_UNBC09005G0001</name>
</gene>
<dbReference type="SUPFAM" id="SSF53383">
    <property type="entry name" value="PLP-dependent transferases"/>
    <property type="match status" value="1"/>
</dbReference>
<dbReference type="InterPro" id="IPR015424">
    <property type="entry name" value="PyrdxlP-dep_Trfase"/>
</dbReference>
<feature type="non-terminal residue" evidence="2">
    <location>
        <position position="1"/>
    </location>
</feature>
<protein>
    <submittedName>
        <fullName evidence="2">Transcriptional regulator, GntR family protein</fullName>
    </submittedName>
</protein>
<dbReference type="GO" id="GO:0030170">
    <property type="term" value="F:pyridoxal phosphate binding"/>
    <property type="evidence" value="ECO:0007669"/>
    <property type="project" value="InterPro"/>
</dbReference>
<proteinExistence type="predicted"/>
<dbReference type="PANTHER" id="PTHR46577:SF1">
    <property type="entry name" value="HTH-TYPE TRANSCRIPTIONAL REGULATORY PROTEIN GABR"/>
    <property type="match status" value="1"/>
</dbReference>
<dbReference type="InterPro" id="IPR015421">
    <property type="entry name" value="PyrdxlP-dep_Trfase_major"/>
</dbReference>
<name>W1Y2G6_9ZZZZ</name>
<evidence type="ECO:0000259" key="1">
    <source>
        <dbReference type="Pfam" id="PF00155"/>
    </source>
</evidence>
<comment type="caution">
    <text evidence="2">The sequence shown here is derived from an EMBL/GenBank/DDBJ whole genome shotgun (WGS) entry which is preliminary data.</text>
</comment>
<organism evidence="2">
    <name type="scientific">human gut metagenome</name>
    <dbReference type="NCBI Taxonomy" id="408170"/>
    <lineage>
        <taxon>unclassified sequences</taxon>
        <taxon>metagenomes</taxon>
        <taxon>organismal metagenomes</taxon>
    </lineage>
</organism>
<dbReference type="AlphaFoldDB" id="W1Y2G6"/>
<accession>W1Y2G6</accession>
<dbReference type="EMBL" id="AZMM01009005">
    <property type="protein sequence ID" value="ETJ36738.1"/>
    <property type="molecule type" value="Genomic_DNA"/>
</dbReference>